<feature type="binding site" evidence="5">
    <location>
        <position position="146"/>
    </location>
    <ligand>
        <name>Mg(2+)</name>
        <dbReference type="ChEBI" id="CHEBI:18420"/>
    </ligand>
</feature>
<dbReference type="PANTHER" id="PTHR32308:SF10">
    <property type="entry name" value="CITRATE LYASE SUBUNIT BETA"/>
    <property type="match status" value="1"/>
</dbReference>
<sequence>MSLHGSSPFQSLLFVPGDRPERFEKALNSGADAVIVDLEDAVAPAAKEHARSVIASWVSPERAVLVRINARGTPWFAEDAKLRGLPGIAGIVLPKAETADDIEALFGGSSDRIPVYPLIETGAGLWNAREVAAAPYVRQLLFGTLDFIADMGIEGDAEELNPYRAALALASRVSGIEPPIDGVTPAIDDIDRLTSDALNGKRLGFGGKLCIHPKQVPTVNRCYRPSAANLEWARRVLDVAERADGAVLVLDGKMVDRPVVLKAQRILAAART</sequence>
<gene>
    <name evidence="7" type="ORF">WL88_26310</name>
</gene>
<name>A0AAW3PA42_9BURK</name>
<feature type="domain" description="HpcH/HpaI aldolase/citrate lyase" evidence="6">
    <location>
        <begin position="10"/>
        <end position="213"/>
    </location>
</feature>
<keyword evidence="3 5" id="KW-0460">Magnesium</keyword>
<dbReference type="PANTHER" id="PTHR32308">
    <property type="entry name" value="LYASE BETA SUBUNIT, PUTATIVE (AFU_ORTHOLOGUE AFUA_4G13030)-RELATED"/>
    <property type="match status" value="1"/>
</dbReference>
<comment type="caution">
    <text evidence="7">The sequence shown here is derived from an EMBL/GenBank/DDBJ whole genome shotgun (WGS) entry which is preliminary data.</text>
</comment>
<dbReference type="Pfam" id="PF03328">
    <property type="entry name" value="HpcH_HpaI"/>
    <property type="match status" value="1"/>
</dbReference>
<evidence type="ECO:0000256" key="4">
    <source>
        <dbReference type="PIRSR" id="PIRSR015582-1"/>
    </source>
</evidence>
<dbReference type="GO" id="GO:0003824">
    <property type="term" value="F:catalytic activity"/>
    <property type="evidence" value="ECO:0007669"/>
    <property type="project" value="InterPro"/>
</dbReference>
<protein>
    <submittedName>
        <fullName evidence="7">Aldolase</fullName>
    </submittedName>
</protein>
<dbReference type="EMBL" id="LPJV01000059">
    <property type="protein sequence ID" value="KWF46819.1"/>
    <property type="molecule type" value="Genomic_DNA"/>
</dbReference>
<reference evidence="7 8" key="1">
    <citation type="submission" date="2015-11" db="EMBL/GenBank/DDBJ databases">
        <title>Expanding the genomic diversity of Burkholderia species for the development of highly accurate diagnostics.</title>
        <authorList>
            <person name="Sahl J."/>
            <person name="Keim P."/>
            <person name="Wagner D."/>
        </authorList>
    </citation>
    <scope>NUCLEOTIDE SEQUENCE [LARGE SCALE GENOMIC DNA]</scope>
    <source>
        <strain evidence="7 8">MSMB378WGS</strain>
    </source>
</reference>
<evidence type="ECO:0000259" key="6">
    <source>
        <dbReference type="Pfam" id="PF03328"/>
    </source>
</evidence>
<feature type="binding site" evidence="4">
    <location>
        <position position="120"/>
    </location>
    <ligand>
        <name>substrate</name>
    </ligand>
</feature>
<dbReference type="InterPro" id="IPR015813">
    <property type="entry name" value="Pyrv/PenolPyrv_kinase-like_dom"/>
</dbReference>
<accession>A0AAW3PA42</accession>
<comment type="cofactor">
    <cofactor evidence="1">
        <name>Mg(2+)</name>
        <dbReference type="ChEBI" id="CHEBI:18420"/>
    </cofactor>
</comment>
<dbReference type="Gene3D" id="3.20.20.60">
    <property type="entry name" value="Phosphoenolpyruvate-binding domains"/>
    <property type="match status" value="1"/>
</dbReference>
<evidence type="ECO:0000256" key="5">
    <source>
        <dbReference type="PIRSR" id="PIRSR015582-2"/>
    </source>
</evidence>
<dbReference type="PIRSF" id="PIRSF015582">
    <property type="entry name" value="Cit_lyase_B"/>
    <property type="match status" value="1"/>
</dbReference>
<dbReference type="AlphaFoldDB" id="A0AAW3PA42"/>
<evidence type="ECO:0000256" key="2">
    <source>
        <dbReference type="ARBA" id="ARBA00022723"/>
    </source>
</evidence>
<feature type="binding site" evidence="4">
    <location>
        <position position="67"/>
    </location>
    <ligand>
        <name>substrate</name>
    </ligand>
</feature>
<evidence type="ECO:0000313" key="7">
    <source>
        <dbReference type="EMBL" id="KWF46819.1"/>
    </source>
</evidence>
<proteinExistence type="predicted"/>
<dbReference type="InterPro" id="IPR040442">
    <property type="entry name" value="Pyrv_kinase-like_dom_sf"/>
</dbReference>
<evidence type="ECO:0000256" key="3">
    <source>
        <dbReference type="ARBA" id="ARBA00022842"/>
    </source>
</evidence>
<dbReference type="GO" id="GO:0000287">
    <property type="term" value="F:magnesium ion binding"/>
    <property type="evidence" value="ECO:0007669"/>
    <property type="project" value="TreeGrafter"/>
</dbReference>
<evidence type="ECO:0000256" key="1">
    <source>
        <dbReference type="ARBA" id="ARBA00001946"/>
    </source>
</evidence>
<evidence type="ECO:0000313" key="8">
    <source>
        <dbReference type="Proteomes" id="UP000063236"/>
    </source>
</evidence>
<feature type="binding site" evidence="5">
    <location>
        <position position="120"/>
    </location>
    <ligand>
        <name>Mg(2+)</name>
        <dbReference type="ChEBI" id="CHEBI:18420"/>
    </ligand>
</feature>
<dbReference type="InterPro" id="IPR005000">
    <property type="entry name" value="Aldolase/citrate-lyase_domain"/>
</dbReference>
<keyword evidence="2 5" id="KW-0479">Metal-binding</keyword>
<dbReference type="SUPFAM" id="SSF51621">
    <property type="entry name" value="Phosphoenolpyruvate/pyruvate domain"/>
    <property type="match status" value="1"/>
</dbReference>
<dbReference type="GO" id="GO:0006107">
    <property type="term" value="P:oxaloacetate metabolic process"/>
    <property type="evidence" value="ECO:0007669"/>
    <property type="project" value="TreeGrafter"/>
</dbReference>
<dbReference type="Proteomes" id="UP000063236">
    <property type="component" value="Unassembled WGS sequence"/>
</dbReference>
<organism evidence="7 8">
    <name type="scientific">Burkholderia diffusa</name>
    <dbReference type="NCBI Taxonomy" id="488732"/>
    <lineage>
        <taxon>Bacteria</taxon>
        <taxon>Pseudomonadati</taxon>
        <taxon>Pseudomonadota</taxon>
        <taxon>Betaproteobacteria</taxon>
        <taxon>Burkholderiales</taxon>
        <taxon>Burkholderiaceae</taxon>
        <taxon>Burkholderia</taxon>
        <taxon>Burkholderia cepacia complex</taxon>
    </lineage>
</organism>
<dbReference type="RefSeq" id="WP_060188526.1">
    <property type="nucleotide sequence ID" value="NZ_LPJS01000026.1"/>
</dbReference>
<dbReference type="InterPro" id="IPR011206">
    <property type="entry name" value="Citrate_lyase_beta/mcl1/mcl2"/>
</dbReference>